<protein>
    <recommendedName>
        <fullName evidence="5">EF-hand domain-containing protein</fullName>
    </recommendedName>
</protein>
<keyword evidence="4" id="KW-1185">Reference proteome</keyword>
<evidence type="ECO:0000313" key="4">
    <source>
        <dbReference type="Proteomes" id="UP000688137"/>
    </source>
</evidence>
<reference evidence="3" key="1">
    <citation type="submission" date="2021-01" db="EMBL/GenBank/DDBJ databases">
        <authorList>
            <consortium name="Genoscope - CEA"/>
            <person name="William W."/>
        </authorList>
    </citation>
    <scope>NUCLEOTIDE SEQUENCE</scope>
</reference>
<name>A0A8S1NP07_PARPR</name>
<comment type="caution">
    <text evidence="3">The sequence shown here is derived from an EMBL/GenBank/DDBJ whole genome shotgun (WGS) entry which is preliminary data.</text>
</comment>
<evidence type="ECO:0000313" key="3">
    <source>
        <dbReference type="EMBL" id="CAD8094208.1"/>
    </source>
</evidence>
<dbReference type="PANTHER" id="PTHR48147:SF3">
    <property type="entry name" value="MYELIN TRANSCRIPTION FACTOR 1-LIKE PROTEIN"/>
    <property type="match status" value="1"/>
</dbReference>
<evidence type="ECO:0000256" key="2">
    <source>
        <dbReference type="SAM" id="MobiDB-lite"/>
    </source>
</evidence>
<dbReference type="OMA" id="PENEDIW"/>
<sequence length="1267" mass="148826">MSDQELNLEPIDSQSKSSHNEDVQQQEDNNNEPPLTIFSKGFKVEKNQVEQKQQQIDFDQQNISQEQPIQNNQSKEDESPKYLSFEKQPEEGEIQFNQFNNNQDIQEPQSEQIKEADKEEKEIDDLQKLYDAIGKDKQQQEQDIDKQKQEIEEQGEVSSAEDSPDQKTERQNTIILKTQRLYMLEVQERNDEAIRIELIEQLKTQFAFKQAHPFDLFIMYDDALVEFQIRLDELDHALKTISIELQQDQKRIVQKYYRIPKMETISTIKLCCSLVEDLGELVMMAINYIVNKYRLLLDIFFEEVTGPDKLISVETLKLLNREWMWGLDEGKLQQIYNLMTDYGNNIYNFQVFKQKLSKIAEQVDKKFNQNAYQNIAKSIIQNGSIEKIFNLLRDEDQGMTDEIQIQKFLAIITKFIERALSKQELLAIRKYLAKDKDEDIIIYSKLINDAQKLIEDEKTQKQQEQEKLKLVQKEIILEYFKSVVEKSLTLPDQYFKAEQLFKMDKETFIEQTIILTGFIIDKDKALQIYEMIRDDKIDKDEEDINVIEFTQFINKRKQEIAQSEQEKVQQSKEAQEKIEQSKGNSQQILQPPSLLKQGQSQQGQSLRQQLQLPLSAISQPQSALKEKQSVLQQASSRQQEKSSERQQDKVSEKQIEKDNNKDKDNKDKDNKEKDNKDNNNKDKDNKEKEKEKLQQLQSISLRNDIYCLFNELDEQKVKLLTQQQMFSGLLKIGVIIKGSELLNQKSYDYFSFEKVIMQQLKQFFNSAKLIYNLKKEMDQYKEEESDIVNIPLLKTLFEKIRLNVKFEDIQYLFSILDKEGQGNIKLSNLFYLIHIHPILDYKLNELLFRMKGYYDNSLKMHKVLYSKLPLNYCRPFTSKANLPSYAFRYKLDLLGDIQIHPSCSANNLCKIKLLEAQGIPSPKDKSTCFKREIVVAIYDNFYKQFVENSLVLKAKYLPENEDIWYFPVKNRNNGFYLNCENQKEKLNLILVFEFISYFKENNQVHKISCCFAEIPVAHIMRLGTYILPLKGGSIEQVVSIAKEDIRCKRGGISGLITRLSGDVQPQLKIISMNKSNRPQLQKELQMLPPLCLCHRNMTQIIQTYRIFCEDKLKQDESVFIQSIDTFLFCLDCPYICSKMCKLWNRIIQGKMIGQEIASFQILIGQLQKLIRLKDFNFNPYSPQEVFTPEISKPKRNVVKSIFEYAEYLIDSSFFNKLGLDGDEILKEQMDLYGQPLIQGIFDGGHNPFDKYYNGLNLKAYETYVQQL</sequence>
<feature type="region of interest" description="Disordered" evidence="2">
    <location>
        <begin position="135"/>
        <end position="172"/>
    </location>
</feature>
<feature type="compositionally biased region" description="Basic and acidic residues" evidence="2">
    <location>
        <begin position="135"/>
        <end position="151"/>
    </location>
</feature>
<dbReference type="PANTHER" id="PTHR48147">
    <property type="entry name" value="PROTEIN CBG23787"/>
    <property type="match status" value="1"/>
</dbReference>
<feature type="compositionally biased region" description="Low complexity" evidence="2">
    <location>
        <begin position="50"/>
        <end position="65"/>
    </location>
</feature>
<organism evidence="3 4">
    <name type="scientific">Paramecium primaurelia</name>
    <dbReference type="NCBI Taxonomy" id="5886"/>
    <lineage>
        <taxon>Eukaryota</taxon>
        <taxon>Sar</taxon>
        <taxon>Alveolata</taxon>
        <taxon>Ciliophora</taxon>
        <taxon>Intramacronucleata</taxon>
        <taxon>Oligohymenophorea</taxon>
        <taxon>Peniculida</taxon>
        <taxon>Parameciidae</taxon>
        <taxon>Paramecium</taxon>
    </lineage>
</organism>
<feature type="coiled-coil region" evidence="1">
    <location>
        <begin position="447"/>
        <end position="474"/>
    </location>
</feature>
<feature type="compositionally biased region" description="Basic and acidic residues" evidence="2">
    <location>
        <begin position="112"/>
        <end position="122"/>
    </location>
</feature>
<feature type="compositionally biased region" description="Basic and acidic residues" evidence="2">
    <location>
        <begin position="564"/>
        <end position="580"/>
    </location>
</feature>
<feature type="compositionally biased region" description="Low complexity" evidence="2">
    <location>
        <begin position="94"/>
        <end position="107"/>
    </location>
</feature>
<dbReference type="EMBL" id="CAJJDM010000098">
    <property type="protein sequence ID" value="CAD8094208.1"/>
    <property type="molecule type" value="Genomic_DNA"/>
</dbReference>
<accession>A0A8S1NP07</accession>
<proteinExistence type="predicted"/>
<feature type="region of interest" description="Disordered" evidence="2">
    <location>
        <begin position="1"/>
        <end position="122"/>
    </location>
</feature>
<feature type="region of interest" description="Disordered" evidence="2">
    <location>
        <begin position="564"/>
        <end position="586"/>
    </location>
</feature>
<gene>
    <name evidence="3" type="ORF">PPRIM_AZ9-3.1.T0950054</name>
</gene>
<dbReference type="Proteomes" id="UP000688137">
    <property type="component" value="Unassembled WGS sequence"/>
</dbReference>
<feature type="compositionally biased region" description="Basic and acidic residues" evidence="2">
    <location>
        <begin position="638"/>
        <end position="691"/>
    </location>
</feature>
<evidence type="ECO:0000256" key="1">
    <source>
        <dbReference type="SAM" id="Coils"/>
    </source>
</evidence>
<evidence type="ECO:0008006" key="5">
    <source>
        <dbReference type="Google" id="ProtNLM"/>
    </source>
</evidence>
<feature type="region of interest" description="Disordered" evidence="2">
    <location>
        <begin position="621"/>
        <end position="691"/>
    </location>
</feature>
<dbReference type="AlphaFoldDB" id="A0A8S1NP07"/>
<keyword evidence="1" id="KW-0175">Coiled coil</keyword>